<feature type="domain" description="Fibronectin type-III" evidence="3">
    <location>
        <begin position="925"/>
        <end position="964"/>
    </location>
</feature>
<reference evidence="4" key="1">
    <citation type="submission" date="2025-08" db="UniProtKB">
        <authorList>
            <consortium name="Ensembl"/>
        </authorList>
    </citation>
    <scope>IDENTIFICATION</scope>
</reference>
<dbReference type="GO" id="GO:0005615">
    <property type="term" value="C:extracellular space"/>
    <property type="evidence" value="ECO:0007669"/>
    <property type="project" value="TreeGrafter"/>
</dbReference>
<feature type="region of interest" description="Disordered" evidence="2">
    <location>
        <begin position="196"/>
        <end position="216"/>
    </location>
</feature>
<dbReference type="AlphaFoldDB" id="A0A8C8SNI9"/>
<feature type="domain" description="Fibronectin type-III" evidence="3">
    <location>
        <begin position="18"/>
        <end position="108"/>
    </location>
</feature>
<dbReference type="PANTHER" id="PTHR46708:SF3">
    <property type="entry name" value="TENASCIN-X"/>
    <property type="match status" value="1"/>
</dbReference>
<dbReference type="Ensembl" id="ENSPCET00000023350.1">
    <property type="protein sequence ID" value="ENSPCEP00000022593.1"/>
    <property type="gene ID" value="ENSPCEG00000017228.1"/>
</dbReference>
<feature type="domain" description="Fibronectin type-III" evidence="3">
    <location>
        <begin position="496"/>
        <end position="586"/>
    </location>
</feature>
<dbReference type="Proteomes" id="UP000694393">
    <property type="component" value="Unplaced"/>
</dbReference>
<dbReference type="SMART" id="SM00060">
    <property type="entry name" value="FN3"/>
    <property type="match status" value="8"/>
</dbReference>
<dbReference type="GO" id="GO:0031175">
    <property type="term" value="P:neuron projection development"/>
    <property type="evidence" value="ECO:0007669"/>
    <property type="project" value="TreeGrafter"/>
</dbReference>
<dbReference type="InterPro" id="IPR050991">
    <property type="entry name" value="ECM_Regulatory_Proteins"/>
</dbReference>
<dbReference type="InterPro" id="IPR013783">
    <property type="entry name" value="Ig-like_fold"/>
</dbReference>
<feature type="region of interest" description="Disordered" evidence="2">
    <location>
        <begin position="571"/>
        <end position="596"/>
    </location>
</feature>
<dbReference type="CDD" id="cd00063">
    <property type="entry name" value="FN3"/>
    <property type="match status" value="9"/>
</dbReference>
<feature type="domain" description="Fibronectin type-III" evidence="3">
    <location>
        <begin position="210"/>
        <end position="302"/>
    </location>
</feature>
<evidence type="ECO:0000313" key="4">
    <source>
        <dbReference type="Ensembl" id="ENSPCEP00000022593.1"/>
    </source>
</evidence>
<feature type="domain" description="Fibronectin type-III" evidence="3">
    <location>
        <begin position="307"/>
        <end position="394"/>
    </location>
</feature>
<dbReference type="PROSITE" id="PS50853">
    <property type="entry name" value="FN3"/>
    <property type="match status" value="8"/>
</dbReference>
<dbReference type="GO" id="GO:0030155">
    <property type="term" value="P:regulation of cell adhesion"/>
    <property type="evidence" value="ECO:0007669"/>
    <property type="project" value="TreeGrafter"/>
</dbReference>
<dbReference type="PANTHER" id="PTHR46708">
    <property type="entry name" value="TENASCIN"/>
    <property type="match status" value="1"/>
</dbReference>
<keyword evidence="5" id="KW-1185">Reference proteome</keyword>
<dbReference type="Gene3D" id="2.60.40.10">
    <property type="entry name" value="Immunoglobulins"/>
    <property type="match status" value="9"/>
</dbReference>
<organism evidence="4 5">
    <name type="scientific">Pelusios castaneus</name>
    <name type="common">West African mud turtle</name>
    <dbReference type="NCBI Taxonomy" id="367368"/>
    <lineage>
        <taxon>Eukaryota</taxon>
        <taxon>Metazoa</taxon>
        <taxon>Chordata</taxon>
        <taxon>Craniata</taxon>
        <taxon>Vertebrata</taxon>
        <taxon>Euteleostomi</taxon>
        <taxon>Archelosauria</taxon>
        <taxon>Testudinata</taxon>
        <taxon>Testudines</taxon>
        <taxon>Pleurodira</taxon>
        <taxon>Pelomedusidae</taxon>
        <taxon>Pelusios</taxon>
    </lineage>
</organism>
<protein>
    <recommendedName>
        <fullName evidence="3">Fibronectin type-III domain-containing protein</fullName>
    </recommendedName>
</protein>
<dbReference type="Pfam" id="PF00041">
    <property type="entry name" value="fn3"/>
    <property type="match status" value="8"/>
</dbReference>
<proteinExistence type="predicted"/>
<feature type="compositionally biased region" description="Polar residues" evidence="2">
    <location>
        <begin position="575"/>
        <end position="589"/>
    </location>
</feature>
<dbReference type="SUPFAM" id="SSF49265">
    <property type="entry name" value="Fibronectin type III"/>
    <property type="match status" value="9"/>
</dbReference>
<feature type="domain" description="Fibronectin type-III" evidence="3">
    <location>
        <begin position="396"/>
        <end position="488"/>
    </location>
</feature>
<feature type="region of interest" description="Disordered" evidence="2">
    <location>
        <begin position="639"/>
        <end position="659"/>
    </location>
</feature>
<dbReference type="InterPro" id="IPR036116">
    <property type="entry name" value="FN3_sf"/>
</dbReference>
<reference evidence="4" key="2">
    <citation type="submission" date="2025-09" db="UniProtKB">
        <authorList>
            <consortium name="Ensembl"/>
        </authorList>
    </citation>
    <scope>IDENTIFICATION</scope>
</reference>
<name>A0A8C8SNI9_9SAUR</name>
<evidence type="ECO:0000256" key="2">
    <source>
        <dbReference type="SAM" id="MobiDB-lite"/>
    </source>
</evidence>
<sequence>MSVPAAAPRDEGPGTQLRLGELSAANTAHDSLDLSWTVQEGTFDSFILQYRDAEGNPQALPVDGALRSLHLHDLAPSHRYKFNLYGISGRKRLGPISTDAITAAAPPVPTTPPSLGELSASDVTHDSALLSWTVKAGDFDSFLLQYKDAEGKPQALPVDGGSRSVTVTNLAPSHRYKFNLYGVSGHKRIGPISTDTVTAGAPPEEEPIPPPSLGELSASDVTHDSVLLSWTVQAGDFDSFLLQYKDAEGKPQALPVDGGSRSVTVTNLVPSRRYKFNLYGVSGRKRLGPVSTDTVTAVAKEVIPLPRLGELSASDVTHDSALLSWTVQAGDFDSFLLQYKDAEGKPQALPVDGGSRSVTVTNLAPSRRYKFNLYGVSGRKRLSPISTDTVTEPTTPPSLGELSVSDVTHDSALLSWTIQAGDFDSFLLQYKDAEGKPQALPVDGGSRSVTVTNLAPSRRYKFNLYGVSGRKRLGPISTEAITATAPPKEAPAPLPSLGELSVSDVTHDSALLSWTVQAEDFDSFLLQYKDAEGKPQALPVDGGSRSVTVTNLAPSRRYKFNLYGVSGRKRLGPVSTDTVTAGNNPTTQGPGDPPPSLGELLASDVTHDSALLSWTVQAGDFDSFLLQYKDAEGKLQALPVDGGSRSDAEGKPQALPVDGGSHSFTVTNLAPSRRYKFILYGVSGRKHAPSIYLSPQLSFPLSASDVTHDSALLSWTVQAGDFDSFILQYKDAEGKPQALPVDGRSRSVTVTNLVPSRRYKFNLYGVSGHKRLGPISTDTVTGQRLPPVPWCPLFPPALHPSRASPRGPAGSHCLGARRRLTLPSQFLRFGALSAATWEEIRGWQDRGGDSWGNRVLSPPEHSRQRAQECVWLDEQWRAIGEGWWARLSPPRLWGGGTGSRRLVLPPVATLRGPPRPVPVSLELESPRDLRFSDVGETSVGLTWGAPATRVDHYKVSFQLRDGGK</sequence>
<feature type="domain" description="Fibronectin type-III" evidence="3">
    <location>
        <begin position="112"/>
        <end position="204"/>
    </location>
</feature>
<accession>A0A8C8SNI9</accession>
<dbReference type="InterPro" id="IPR003961">
    <property type="entry name" value="FN3_dom"/>
</dbReference>
<evidence type="ECO:0000313" key="5">
    <source>
        <dbReference type="Proteomes" id="UP000694393"/>
    </source>
</evidence>
<evidence type="ECO:0000256" key="1">
    <source>
        <dbReference type="ARBA" id="ARBA00022737"/>
    </source>
</evidence>
<keyword evidence="1" id="KW-0677">Repeat</keyword>
<feature type="domain" description="Fibronectin type-III" evidence="3">
    <location>
        <begin position="697"/>
        <end position="788"/>
    </location>
</feature>
<evidence type="ECO:0000259" key="3">
    <source>
        <dbReference type="PROSITE" id="PS50853"/>
    </source>
</evidence>